<feature type="compositionally biased region" description="Polar residues" evidence="9">
    <location>
        <begin position="105"/>
        <end position="122"/>
    </location>
</feature>
<evidence type="ECO:0000259" key="10">
    <source>
        <dbReference type="SMART" id="SM00906"/>
    </source>
</evidence>
<dbReference type="Pfam" id="PF04082">
    <property type="entry name" value="Fungal_trans"/>
    <property type="match status" value="1"/>
</dbReference>
<dbReference type="CDD" id="cd00067">
    <property type="entry name" value="GAL4"/>
    <property type="match status" value="1"/>
</dbReference>
<evidence type="ECO:0000256" key="2">
    <source>
        <dbReference type="ARBA" id="ARBA00022723"/>
    </source>
</evidence>
<evidence type="ECO:0000313" key="11">
    <source>
        <dbReference type="EMBL" id="EDK43219.1"/>
    </source>
</evidence>
<dbReference type="GO" id="GO:0045944">
    <property type="term" value="P:positive regulation of transcription by RNA polymerase II"/>
    <property type="evidence" value="ECO:0007669"/>
    <property type="project" value="TreeGrafter"/>
</dbReference>
<dbReference type="VEuPathDB" id="FungiDB:LELG_01397"/>
<dbReference type="AlphaFoldDB" id="A5DVL1"/>
<feature type="compositionally biased region" description="Low complexity" evidence="9">
    <location>
        <begin position="347"/>
        <end position="365"/>
    </location>
</feature>
<dbReference type="InterPro" id="IPR001138">
    <property type="entry name" value="Zn2Cys6_DnaBD"/>
</dbReference>
<keyword evidence="6" id="KW-0804">Transcription</keyword>
<keyword evidence="2" id="KW-0479">Metal-binding</keyword>
<sequence length="928" mass="104971">MNPQSPTITKFRVRKYSVSKPSEDERSPGDLSHTGENKGQVHHHGTQPNSEPGPGPGPQPRLPQKPLIGYQQLYLQQKPLQSELQQKQEQQQQQPPFPQQKQQQRSVESTTPPVSQKRQLTETGLPPKVTSCIRCRKLKKKCRRNENRSKVEGTAVLILQSDQGSQNDGNNLDNVHAKGLPECTNCERAGELCQYITRKQRVVKKPRTSSLESRTLLELKESEQRENLQNTPNDPGVLLNQYGINDQNGPNGSNGQSSQNGQTEQNSLNGTSLSTNTNTTLPEMLNAKDTRSSVSSNRQSLPESYNGDPGRQSLSNGGGLLDHRALSYDYSVNSANGYAPSFRNYEQNQNQNQKQEQNQSQNLNQHQHHNQERQFTPTMPYPEYSSSIPPYQNRRFPQTSLHAPPTQNSNGEVQKPADQDANQLVLTTSTDSTIAPTLPNLNAIDALAPNFDAYPKQISKVLYGAVGIKTNSNVSIIPPITDQVLLTRIMNAFFMHTYRICPVINKSKFMTRFNRLFKNGDGIAALEEFDDQYELYMVLAIGGTHLERSRIIGRDKRISEYFVSMALTSVHNNISKNDIKSMKNLMLLALYSFFNPAEFIAWEISGKLARMAIHLGLNQAISDSEASALSARQIEMRTRLLWSVYTIDRLTSVTLGRPVALQDDDINVPLPLILDDDEIDDITTYRLVIHLRQIEGQILKRVHSVNVHKKKANRNRLEAEVCEQVLTELRDEVEEWHNKATELETLTTKPKQSLAFRALIPWFTARYNHLLILLYRPSYLNPQPLQDILDTLGKACLETLSATYKLFKAKSLPLNWTTLYRFLMVGTTILYCLCKWAIDLMESKTEICYCIEIFQAFGSDWVVAKKCAEVFKTIENKLLEITLTDGHTSDMDNLSKELLGASSSYHEILNVHSVDLCIDSQYMYGFES</sequence>
<evidence type="ECO:0000313" key="12">
    <source>
        <dbReference type="Proteomes" id="UP000001996"/>
    </source>
</evidence>
<dbReference type="InParanoid" id="A5DVL1"/>
<dbReference type="InterPro" id="IPR007219">
    <property type="entry name" value="XnlR_reg_dom"/>
</dbReference>
<evidence type="ECO:0000256" key="4">
    <source>
        <dbReference type="ARBA" id="ARBA00023015"/>
    </source>
</evidence>
<keyword evidence="3" id="KW-0862">Zinc</keyword>
<dbReference type="GO" id="GO:0008270">
    <property type="term" value="F:zinc ion binding"/>
    <property type="evidence" value="ECO:0007669"/>
    <property type="project" value="InterPro"/>
</dbReference>
<evidence type="ECO:0000256" key="3">
    <source>
        <dbReference type="ARBA" id="ARBA00022833"/>
    </source>
</evidence>
<evidence type="ECO:0000256" key="7">
    <source>
        <dbReference type="ARBA" id="ARBA00023242"/>
    </source>
</evidence>
<feature type="compositionally biased region" description="Polar residues" evidence="9">
    <location>
        <begin position="292"/>
        <end position="303"/>
    </location>
</feature>
<evidence type="ECO:0000256" key="1">
    <source>
        <dbReference type="ARBA" id="ARBA00004123"/>
    </source>
</evidence>
<evidence type="ECO:0000256" key="8">
    <source>
        <dbReference type="SAM" id="Coils"/>
    </source>
</evidence>
<dbReference type="GO" id="GO:0005634">
    <property type="term" value="C:nucleus"/>
    <property type="evidence" value="ECO:0007669"/>
    <property type="project" value="UniProtKB-SubCell"/>
</dbReference>
<dbReference type="KEGG" id="lel:PVL30_001367"/>
<dbReference type="InterPro" id="IPR052202">
    <property type="entry name" value="Yeast_MetPath_Reg"/>
</dbReference>
<keyword evidence="7" id="KW-0539">Nucleus</keyword>
<gene>
    <name evidence="11" type="ORF">LELG_01397</name>
</gene>
<dbReference type="PANTHER" id="PTHR47782">
    <property type="entry name" value="ZN(II)2CYS6 TRANSCRIPTION FACTOR (EUROFUNG)-RELATED"/>
    <property type="match status" value="1"/>
</dbReference>
<dbReference type="OrthoDB" id="189997at2759"/>
<dbReference type="SMART" id="SM00906">
    <property type="entry name" value="Fungal_trans"/>
    <property type="match status" value="1"/>
</dbReference>
<evidence type="ECO:0000256" key="9">
    <source>
        <dbReference type="SAM" id="MobiDB-lite"/>
    </source>
</evidence>
<dbReference type="Proteomes" id="UP000001996">
    <property type="component" value="Unassembled WGS sequence"/>
</dbReference>
<dbReference type="GeneID" id="5233706"/>
<feature type="compositionally biased region" description="Basic and acidic residues" evidence="9">
    <location>
        <begin position="215"/>
        <end position="226"/>
    </location>
</feature>
<feature type="coiled-coil region" evidence="8">
    <location>
        <begin position="719"/>
        <end position="746"/>
    </location>
</feature>
<name>A5DVL1_LODEL</name>
<dbReference type="InterPro" id="IPR036864">
    <property type="entry name" value="Zn2-C6_fun-type_DNA-bd_sf"/>
</dbReference>
<feature type="compositionally biased region" description="Low complexity" evidence="9">
    <location>
        <begin position="247"/>
        <end position="281"/>
    </location>
</feature>
<dbReference type="CDD" id="cd12148">
    <property type="entry name" value="fungal_TF_MHR"/>
    <property type="match status" value="1"/>
</dbReference>
<dbReference type="Gene3D" id="4.10.240.10">
    <property type="entry name" value="Zn(2)-C6 fungal-type DNA-binding domain"/>
    <property type="match status" value="1"/>
</dbReference>
<dbReference type="eggNOG" id="ENOG502QTEH">
    <property type="taxonomic scope" value="Eukaryota"/>
</dbReference>
<dbReference type="FunCoup" id="A5DVL1">
    <property type="interactions" value="903"/>
</dbReference>
<dbReference type="EMBL" id="CH981525">
    <property type="protein sequence ID" value="EDK43219.1"/>
    <property type="molecule type" value="Genomic_DNA"/>
</dbReference>
<dbReference type="STRING" id="379508.A5DVL1"/>
<feature type="region of interest" description="Disordered" evidence="9">
    <location>
        <begin position="204"/>
        <end position="319"/>
    </location>
</feature>
<reference evidence="11 12" key="1">
    <citation type="journal article" date="2009" name="Nature">
        <title>Evolution of pathogenicity and sexual reproduction in eight Candida genomes.</title>
        <authorList>
            <person name="Butler G."/>
            <person name="Rasmussen M.D."/>
            <person name="Lin M.F."/>
            <person name="Santos M.A."/>
            <person name="Sakthikumar S."/>
            <person name="Munro C.A."/>
            <person name="Rheinbay E."/>
            <person name="Grabherr M."/>
            <person name="Forche A."/>
            <person name="Reedy J.L."/>
            <person name="Agrafioti I."/>
            <person name="Arnaud M.B."/>
            <person name="Bates S."/>
            <person name="Brown A.J."/>
            <person name="Brunke S."/>
            <person name="Costanzo M.C."/>
            <person name="Fitzpatrick D.A."/>
            <person name="de Groot P.W."/>
            <person name="Harris D."/>
            <person name="Hoyer L.L."/>
            <person name="Hube B."/>
            <person name="Klis F.M."/>
            <person name="Kodira C."/>
            <person name="Lennard N."/>
            <person name="Logue M.E."/>
            <person name="Martin R."/>
            <person name="Neiman A.M."/>
            <person name="Nikolaou E."/>
            <person name="Quail M.A."/>
            <person name="Quinn J."/>
            <person name="Santos M.C."/>
            <person name="Schmitzberger F.F."/>
            <person name="Sherlock G."/>
            <person name="Shah P."/>
            <person name="Silverstein K.A."/>
            <person name="Skrzypek M.S."/>
            <person name="Soll D."/>
            <person name="Staggs R."/>
            <person name="Stansfield I."/>
            <person name="Stumpf M.P."/>
            <person name="Sudbery P.E."/>
            <person name="Srikantha T."/>
            <person name="Zeng Q."/>
            <person name="Berman J."/>
            <person name="Berriman M."/>
            <person name="Heitman J."/>
            <person name="Gow N.A."/>
            <person name="Lorenz M.C."/>
            <person name="Birren B.W."/>
            <person name="Kellis M."/>
            <person name="Cuomo C.A."/>
        </authorList>
    </citation>
    <scope>NUCLEOTIDE SEQUENCE [LARGE SCALE GENOMIC DNA]</scope>
    <source>
        <strain evidence="12">ATCC 11503 / BCRC 21390 / CBS 2605 / JCM 1781 / NBRC 1676 / NRRL YB-4239</strain>
    </source>
</reference>
<feature type="compositionally biased region" description="Basic and acidic residues" evidence="9">
    <location>
        <begin position="21"/>
        <end position="36"/>
    </location>
</feature>
<keyword evidence="12" id="KW-1185">Reference proteome</keyword>
<organism evidence="11 12">
    <name type="scientific">Lodderomyces elongisporus (strain ATCC 11503 / CBS 2605 / JCM 1781 / NBRC 1676 / NRRL YB-4239)</name>
    <name type="common">Yeast</name>
    <name type="synonym">Saccharomyces elongisporus</name>
    <dbReference type="NCBI Taxonomy" id="379508"/>
    <lineage>
        <taxon>Eukaryota</taxon>
        <taxon>Fungi</taxon>
        <taxon>Dikarya</taxon>
        <taxon>Ascomycota</taxon>
        <taxon>Saccharomycotina</taxon>
        <taxon>Pichiomycetes</taxon>
        <taxon>Debaryomycetaceae</taxon>
        <taxon>Candida/Lodderomyces clade</taxon>
        <taxon>Lodderomyces</taxon>
    </lineage>
</organism>
<dbReference type="GO" id="GO:0006351">
    <property type="term" value="P:DNA-templated transcription"/>
    <property type="evidence" value="ECO:0007669"/>
    <property type="project" value="InterPro"/>
</dbReference>
<dbReference type="GO" id="GO:0043565">
    <property type="term" value="F:sequence-specific DNA binding"/>
    <property type="evidence" value="ECO:0007669"/>
    <property type="project" value="TreeGrafter"/>
</dbReference>
<comment type="subcellular location">
    <subcellularLocation>
        <location evidence="1">Nucleus</location>
    </subcellularLocation>
</comment>
<feature type="compositionally biased region" description="Polar residues" evidence="9">
    <location>
        <begin position="395"/>
        <end position="412"/>
    </location>
</feature>
<proteinExistence type="predicted"/>
<keyword evidence="8" id="KW-0175">Coiled coil</keyword>
<feature type="region of interest" description="Disordered" evidence="9">
    <location>
        <begin position="1"/>
        <end position="125"/>
    </location>
</feature>
<protein>
    <recommendedName>
        <fullName evidence="10">Xylanolytic transcriptional activator regulatory domain-containing protein</fullName>
    </recommendedName>
</protein>
<feature type="domain" description="Xylanolytic transcriptional activator regulatory" evidence="10">
    <location>
        <begin position="601"/>
        <end position="677"/>
    </location>
</feature>
<feature type="region of interest" description="Disordered" evidence="9">
    <location>
        <begin position="347"/>
        <end position="417"/>
    </location>
</feature>
<evidence type="ECO:0000256" key="5">
    <source>
        <dbReference type="ARBA" id="ARBA00023125"/>
    </source>
</evidence>
<dbReference type="HOGENOM" id="CLU_011881_0_0_1"/>
<dbReference type="PANTHER" id="PTHR47782:SF7">
    <property type="entry name" value="PROTEIN STB5"/>
    <property type="match status" value="1"/>
</dbReference>
<dbReference type="GO" id="GO:0000981">
    <property type="term" value="F:DNA-binding transcription factor activity, RNA polymerase II-specific"/>
    <property type="evidence" value="ECO:0007669"/>
    <property type="project" value="InterPro"/>
</dbReference>
<feature type="compositionally biased region" description="Pro residues" evidence="9">
    <location>
        <begin position="51"/>
        <end position="63"/>
    </location>
</feature>
<accession>A5DVL1</accession>
<dbReference type="OMA" id="TIPRTIN"/>
<keyword evidence="5" id="KW-0238">DNA-binding</keyword>
<keyword evidence="4" id="KW-0805">Transcription regulation</keyword>
<feature type="compositionally biased region" description="Low complexity" evidence="9">
    <location>
        <begin position="64"/>
        <end position="104"/>
    </location>
</feature>
<feature type="compositionally biased region" description="Low complexity" evidence="9">
    <location>
        <begin position="381"/>
        <end position="391"/>
    </location>
</feature>
<evidence type="ECO:0000256" key="6">
    <source>
        <dbReference type="ARBA" id="ARBA00023163"/>
    </source>
</evidence>